<evidence type="ECO:0000256" key="2">
    <source>
        <dbReference type="ARBA" id="ARBA00011881"/>
    </source>
</evidence>
<comment type="similarity">
    <text evidence="1">Belongs to the C/M/P thioester hydrolase family.</text>
</comment>
<dbReference type="InterPro" id="IPR029069">
    <property type="entry name" value="HotDog_dom_sf"/>
</dbReference>
<evidence type="ECO:0000313" key="11">
    <source>
        <dbReference type="EMBL" id="QFZ82192.1"/>
    </source>
</evidence>
<evidence type="ECO:0000256" key="3">
    <source>
        <dbReference type="ARBA" id="ARBA00022801"/>
    </source>
</evidence>
<gene>
    <name evidence="11" type="ORF">GFK26_05180</name>
</gene>
<dbReference type="Gene3D" id="2.40.160.210">
    <property type="entry name" value="Acyl-CoA thioesterase, double hotdog domain"/>
    <property type="match status" value="1"/>
</dbReference>
<evidence type="ECO:0000256" key="4">
    <source>
        <dbReference type="ARBA" id="ARBA00023098"/>
    </source>
</evidence>
<dbReference type="InterPro" id="IPR003703">
    <property type="entry name" value="Acyl_CoA_thio"/>
</dbReference>
<dbReference type="EMBL" id="CP045644">
    <property type="protein sequence ID" value="QFZ82192.1"/>
    <property type="molecule type" value="Genomic_DNA"/>
</dbReference>
<evidence type="ECO:0000313" key="12">
    <source>
        <dbReference type="Proteomes" id="UP000326780"/>
    </source>
</evidence>
<comment type="catalytic activity">
    <reaction evidence="6">
        <text>a fatty acyl-CoA + H2O = a fatty acid + CoA + H(+)</text>
        <dbReference type="Rhea" id="RHEA:16781"/>
        <dbReference type="ChEBI" id="CHEBI:15377"/>
        <dbReference type="ChEBI" id="CHEBI:15378"/>
        <dbReference type="ChEBI" id="CHEBI:28868"/>
        <dbReference type="ChEBI" id="CHEBI:57287"/>
        <dbReference type="ChEBI" id="CHEBI:77636"/>
        <dbReference type="EC" id="3.1.2.20"/>
    </reaction>
    <physiologicalReaction direction="left-to-right" evidence="6">
        <dbReference type="Rhea" id="RHEA:16782"/>
    </physiologicalReaction>
</comment>
<dbReference type="AlphaFoldDB" id="A0A5Q0M122"/>
<dbReference type="PANTHER" id="PTHR11066:SF34">
    <property type="entry name" value="ACYL-COENZYME A THIOESTERASE 8"/>
    <property type="match status" value="1"/>
</dbReference>
<dbReference type="CDD" id="cd03445">
    <property type="entry name" value="Thioesterase_II_repeat2"/>
    <property type="match status" value="1"/>
</dbReference>
<feature type="domain" description="Acyl-CoA thioesterase-like N-terminal HotDog" evidence="10">
    <location>
        <begin position="37"/>
        <end position="115"/>
    </location>
</feature>
<organism evidence="11 12">
    <name type="scientific">Variovorax paradoxus</name>
    <dbReference type="NCBI Taxonomy" id="34073"/>
    <lineage>
        <taxon>Bacteria</taxon>
        <taxon>Pseudomonadati</taxon>
        <taxon>Pseudomonadota</taxon>
        <taxon>Betaproteobacteria</taxon>
        <taxon>Burkholderiales</taxon>
        <taxon>Comamonadaceae</taxon>
        <taxon>Variovorax</taxon>
    </lineage>
</organism>
<comment type="subunit">
    <text evidence="2">Homotetramer.</text>
</comment>
<dbReference type="Pfam" id="PF13622">
    <property type="entry name" value="4HBT_3"/>
    <property type="match status" value="1"/>
</dbReference>
<dbReference type="GO" id="GO:0005829">
    <property type="term" value="C:cytosol"/>
    <property type="evidence" value="ECO:0007669"/>
    <property type="project" value="TreeGrafter"/>
</dbReference>
<keyword evidence="3" id="KW-0378">Hydrolase</keyword>
<dbReference type="PANTHER" id="PTHR11066">
    <property type="entry name" value="ACYL-COA THIOESTERASE"/>
    <property type="match status" value="1"/>
</dbReference>
<evidence type="ECO:0000256" key="6">
    <source>
        <dbReference type="ARBA" id="ARBA00050943"/>
    </source>
</evidence>
<dbReference type="Pfam" id="PF02551">
    <property type="entry name" value="Acyl_CoA_thio"/>
    <property type="match status" value="1"/>
</dbReference>
<dbReference type="InterPro" id="IPR049449">
    <property type="entry name" value="TesB_ACOT8-like_N"/>
</dbReference>
<evidence type="ECO:0000259" key="9">
    <source>
        <dbReference type="Pfam" id="PF02551"/>
    </source>
</evidence>
<dbReference type="GO" id="GO:0047617">
    <property type="term" value="F:fatty acyl-CoA hydrolase activity"/>
    <property type="evidence" value="ECO:0007669"/>
    <property type="project" value="UniProtKB-EC"/>
</dbReference>
<dbReference type="SUPFAM" id="SSF54637">
    <property type="entry name" value="Thioesterase/thiol ester dehydrase-isomerase"/>
    <property type="match status" value="2"/>
</dbReference>
<protein>
    <recommendedName>
        <fullName evidence="7">Acyl-CoA thioesterase 2</fullName>
        <ecNumber evidence="5">3.1.2.20</ecNumber>
    </recommendedName>
    <alternativeName>
        <fullName evidence="8">Thioesterase II</fullName>
    </alternativeName>
</protein>
<name>A0A5Q0M122_VARPD</name>
<keyword evidence="4" id="KW-0443">Lipid metabolism</keyword>
<dbReference type="Proteomes" id="UP000326780">
    <property type="component" value="Chromosome"/>
</dbReference>
<dbReference type="CDD" id="cd03444">
    <property type="entry name" value="Thioesterase_II_repeat1"/>
    <property type="match status" value="1"/>
</dbReference>
<feature type="domain" description="Acyl-CoA thioesterase 2 C-terminal" evidence="9">
    <location>
        <begin position="185"/>
        <end position="289"/>
    </location>
</feature>
<dbReference type="GO" id="GO:0009062">
    <property type="term" value="P:fatty acid catabolic process"/>
    <property type="evidence" value="ECO:0007669"/>
    <property type="project" value="TreeGrafter"/>
</dbReference>
<dbReference type="InterPro" id="IPR042171">
    <property type="entry name" value="Acyl-CoA_hotdog"/>
</dbReference>
<accession>A0A5Q0M122</accession>
<dbReference type="InterPro" id="IPR025652">
    <property type="entry name" value="TesB_C"/>
</dbReference>
<proteinExistence type="inferred from homology"/>
<evidence type="ECO:0000256" key="8">
    <source>
        <dbReference type="ARBA" id="ARBA00079653"/>
    </source>
</evidence>
<dbReference type="EC" id="3.1.2.20" evidence="5"/>
<evidence type="ECO:0000256" key="1">
    <source>
        <dbReference type="ARBA" id="ARBA00006538"/>
    </source>
</evidence>
<dbReference type="FunFam" id="2.40.160.210:FF:000001">
    <property type="entry name" value="Acyl-CoA thioesterase II"/>
    <property type="match status" value="1"/>
</dbReference>
<evidence type="ECO:0000256" key="5">
    <source>
        <dbReference type="ARBA" id="ARBA00038894"/>
    </source>
</evidence>
<evidence type="ECO:0000256" key="7">
    <source>
        <dbReference type="ARBA" id="ARBA00071120"/>
    </source>
</evidence>
<reference evidence="11 12" key="1">
    <citation type="submission" date="2019-10" db="EMBL/GenBank/DDBJ databases">
        <title>Complete genome sequence of Variovorax paradoxus 5C-2.</title>
        <authorList>
            <person name="Gogoleva N.E."/>
            <person name="Balkin A.S."/>
        </authorList>
    </citation>
    <scope>NUCLEOTIDE SEQUENCE [LARGE SCALE GENOMIC DNA]</scope>
    <source>
        <strain evidence="11 12">5C-2</strain>
    </source>
</reference>
<dbReference type="GO" id="GO:0006637">
    <property type="term" value="P:acyl-CoA metabolic process"/>
    <property type="evidence" value="ECO:0007669"/>
    <property type="project" value="InterPro"/>
</dbReference>
<evidence type="ECO:0000259" key="10">
    <source>
        <dbReference type="Pfam" id="PF13622"/>
    </source>
</evidence>
<dbReference type="RefSeq" id="WP_153281063.1">
    <property type="nucleotide sequence ID" value="NZ_CP045644.1"/>
</dbReference>
<sequence>MTPEPVLAARLVAELVALMQLEPLGGDRFLAQSEDIGTPAVFGGQVLGQSLMAASLTVGAERPVHSMHAYFLLPGEHAPIEYSVDRVRDGRSFTTRHVVARQQDRIIFEMSASFQTVDEGVEHQFAMPAVEGPDGLTSELDQRIALGDRLPEPWRSKAIQPHGIEYRRVDPEDLLRPEVRPTENQSAIWMRAIAPLPDDLTVHRALLAYASDHGLLRAAMLPHGLSFMSGQVRPASLDHAMWFHRDFRLDDWLLYVVDSPSAGGARGLCRGSIYTRDGRLVASAAQEGMLRIRKPGTARTPITG</sequence>